<dbReference type="Pfam" id="PF00078">
    <property type="entry name" value="RVT_1"/>
    <property type="match status" value="1"/>
</dbReference>
<feature type="region of interest" description="Disordered" evidence="1">
    <location>
        <begin position="752"/>
        <end position="774"/>
    </location>
</feature>
<dbReference type="SUPFAM" id="SSF53474">
    <property type="entry name" value="alpha/beta-Hydrolases"/>
    <property type="match status" value="1"/>
</dbReference>
<dbReference type="InterPro" id="IPR000477">
    <property type="entry name" value="RT_dom"/>
</dbReference>
<dbReference type="InterPro" id="IPR043502">
    <property type="entry name" value="DNA/RNA_pol_sf"/>
</dbReference>
<dbReference type="EMBL" id="JAUUTY010000007">
    <property type="protein sequence ID" value="KAK1611381.1"/>
    <property type="molecule type" value="Genomic_DNA"/>
</dbReference>
<dbReference type="InterPro" id="IPR029058">
    <property type="entry name" value="AB_hydrolase_fold"/>
</dbReference>
<name>A0AAD8R057_LOLMU</name>
<keyword evidence="4" id="KW-1185">Reference proteome</keyword>
<comment type="caution">
    <text evidence="3">The sequence shown here is derived from an EMBL/GenBank/DDBJ whole genome shotgun (WGS) entry which is preliminary data.</text>
</comment>
<dbReference type="Pfam" id="PF12146">
    <property type="entry name" value="Hydrolase_4"/>
    <property type="match status" value="1"/>
</dbReference>
<reference evidence="3" key="1">
    <citation type="submission" date="2023-07" db="EMBL/GenBank/DDBJ databases">
        <title>A chromosome-level genome assembly of Lolium multiflorum.</title>
        <authorList>
            <person name="Chen Y."/>
            <person name="Copetti D."/>
            <person name="Kolliker R."/>
            <person name="Studer B."/>
        </authorList>
    </citation>
    <scope>NUCLEOTIDE SEQUENCE</scope>
    <source>
        <strain evidence="3">02402/16</strain>
        <tissue evidence="3">Leaf</tissue>
    </source>
</reference>
<dbReference type="PANTHER" id="PTHR43358:SF1">
    <property type="entry name" value="ALPHA_BETA-HYDROLASES SUPERFAMILY PROTEIN"/>
    <property type="match status" value="1"/>
</dbReference>
<sequence length="838" mass="96067">MAKFRERKTRDVNEVKCIKDGDDQLLVKDEAIKRRWWEYFDNLYNGEAESSTIELDDSFDDTSMCFVRRIQESEVKEALRRMKGGKAMGPNGIPIEAWRGLGDVPIVWLTNIFNLIFRSNKMPEEWRRSILVPIFKNKGDVQSCTNYRGIKLMSHTMKLWERVIEHRLRRLTRVTKNQFGFMPGRSTMEAIFLVRQLMERYMEQKKDLHMVFIDLEKAYDKLPRNVMWWALEKHKVPIKYITLIKDMYDNVVTSVRTSDGDTDDFPIRIGLHQGSALSPYLFDLVMDEVTRDIQGDIPWCMLFADDVVLVDDSRTGVNRKLELWRRTLESKGFRLSRTKTEYMRCSFSSTRHEEGEVSLDGQVVPERDTFRHLGSMLQKDGDIDEDVGHRIKAGWMKWRQASGVLCDKRVPQKLKGSGCRADANEAAVILLPSNITLFALDFAGSGLSGGEYVSLGWHEKQDLKCAVSFLRKNKEVSCIGLWGRSMGAVTSLLYGAEDPSIAGMVLDSAFSNLYELMLELVDVYKIRVPKFTVKMALQYMRRVIQRRAKFDIMDLNVVQFAPKTFIPALFGHASSDMFIQPHHTDRIHQAYAGDKNLIKFDGDHNTSRPQFYYDSVSIFFYNVLHPPQFPSSCSNKLEKYYNRGAGTNESLLCEIINGLRAASTDAGSSSAATTSFTNATKSVVELLTERVNQLSVKNDNDLDFLLDENHNLTEMEDNTPEPHIQDKATKQNEECCSYTSSNRESWGRCSSLGAASDGSSSGGRPGVSDHKHKSLTLRALATPLRRIRRKPLTIPKERKNRSLWKRLNQERHDMGESFTQRFRLCIHGQAQDKRTKSS</sequence>
<gene>
    <name evidence="3" type="ORF">QYE76_035054</name>
</gene>
<dbReference type="SUPFAM" id="SSF56672">
    <property type="entry name" value="DNA/RNA polymerases"/>
    <property type="match status" value="1"/>
</dbReference>
<feature type="domain" description="Reverse transcriptase" evidence="2">
    <location>
        <begin position="115"/>
        <end position="377"/>
    </location>
</feature>
<evidence type="ECO:0000256" key="1">
    <source>
        <dbReference type="SAM" id="MobiDB-lite"/>
    </source>
</evidence>
<dbReference type="Proteomes" id="UP001231189">
    <property type="component" value="Unassembled WGS sequence"/>
</dbReference>
<dbReference type="CDD" id="cd01650">
    <property type="entry name" value="RT_nLTR_like"/>
    <property type="match status" value="1"/>
</dbReference>
<evidence type="ECO:0000259" key="2">
    <source>
        <dbReference type="PROSITE" id="PS50878"/>
    </source>
</evidence>
<accession>A0AAD8R057</accession>
<dbReference type="PANTHER" id="PTHR43358">
    <property type="entry name" value="ALPHA/BETA-HYDROLASE"/>
    <property type="match status" value="1"/>
</dbReference>
<dbReference type="PROSITE" id="PS50878">
    <property type="entry name" value="RT_POL"/>
    <property type="match status" value="1"/>
</dbReference>
<dbReference type="Gene3D" id="3.40.50.1820">
    <property type="entry name" value="alpha/beta hydrolase"/>
    <property type="match status" value="1"/>
</dbReference>
<evidence type="ECO:0000313" key="4">
    <source>
        <dbReference type="Proteomes" id="UP001231189"/>
    </source>
</evidence>
<protein>
    <recommendedName>
        <fullName evidence="2">Reverse transcriptase domain-containing protein</fullName>
    </recommendedName>
</protein>
<dbReference type="InterPro" id="IPR022742">
    <property type="entry name" value="Hydrolase_4"/>
</dbReference>
<proteinExistence type="predicted"/>
<evidence type="ECO:0000313" key="3">
    <source>
        <dbReference type="EMBL" id="KAK1611381.1"/>
    </source>
</evidence>
<dbReference type="AlphaFoldDB" id="A0AAD8R057"/>
<organism evidence="3 4">
    <name type="scientific">Lolium multiflorum</name>
    <name type="common">Italian ryegrass</name>
    <name type="synonym">Lolium perenne subsp. multiflorum</name>
    <dbReference type="NCBI Taxonomy" id="4521"/>
    <lineage>
        <taxon>Eukaryota</taxon>
        <taxon>Viridiplantae</taxon>
        <taxon>Streptophyta</taxon>
        <taxon>Embryophyta</taxon>
        <taxon>Tracheophyta</taxon>
        <taxon>Spermatophyta</taxon>
        <taxon>Magnoliopsida</taxon>
        <taxon>Liliopsida</taxon>
        <taxon>Poales</taxon>
        <taxon>Poaceae</taxon>
        <taxon>BOP clade</taxon>
        <taxon>Pooideae</taxon>
        <taxon>Poodae</taxon>
        <taxon>Poeae</taxon>
        <taxon>Poeae Chloroplast Group 2 (Poeae type)</taxon>
        <taxon>Loliodinae</taxon>
        <taxon>Loliinae</taxon>
        <taxon>Lolium</taxon>
    </lineage>
</organism>
<dbReference type="InterPro" id="IPR043128">
    <property type="entry name" value="Rev_trsase/Diguanyl_cyclase"/>
</dbReference>
<dbReference type="InterPro" id="IPR052920">
    <property type="entry name" value="DNA-binding_regulatory"/>
</dbReference>
<dbReference type="Gene3D" id="3.30.70.270">
    <property type="match status" value="1"/>
</dbReference>